<protein>
    <submittedName>
        <fullName evidence="2">Transcriptional regulator</fullName>
    </submittedName>
</protein>
<dbReference type="EMBL" id="VKHS01001126">
    <property type="protein sequence ID" value="MBB0232727.1"/>
    <property type="molecule type" value="Genomic_DNA"/>
</dbReference>
<name>A0A7W3T852_9ACTN</name>
<keyword evidence="3" id="KW-1185">Reference proteome</keyword>
<feature type="compositionally biased region" description="Pro residues" evidence="1">
    <location>
        <begin position="196"/>
        <end position="205"/>
    </location>
</feature>
<gene>
    <name evidence="2" type="ORF">FOE67_25365</name>
</gene>
<sequence length="254" mass="26216">MPAVLRQLAAERATGALLRDRGTLYLVKGRVVGAESPAAPAPEHLFADADAPGRGEAEICRLAALFDAAYFALDAAGGPARFHPGLTMSDPSGAVRPIGIETVARETRRRRRLLHEVWPCPEVDTAPVVPIPMEKLPEGAAAAVTPRRRAVLDLADGVRTPADIARELGRLAFHTLVDVRRLAAAGHVETPRTTPAAPPVAPPGPAGGGARPAAPYAAGLGTVAGIAGITAGSGSGDADIALLRRLRDALEAHL</sequence>
<dbReference type="Proteomes" id="UP000530234">
    <property type="component" value="Unassembled WGS sequence"/>
</dbReference>
<accession>A0A7W3T852</accession>
<evidence type="ECO:0000256" key="1">
    <source>
        <dbReference type="SAM" id="MobiDB-lite"/>
    </source>
</evidence>
<evidence type="ECO:0000313" key="3">
    <source>
        <dbReference type="Proteomes" id="UP000530234"/>
    </source>
</evidence>
<evidence type="ECO:0000313" key="2">
    <source>
        <dbReference type="EMBL" id="MBB0232727.1"/>
    </source>
</evidence>
<reference evidence="3" key="1">
    <citation type="submission" date="2019-10" db="EMBL/GenBank/DDBJ databases">
        <title>Streptomyces sp. nov., a novel actinobacterium isolated from alkaline environment.</title>
        <authorList>
            <person name="Golinska P."/>
        </authorList>
    </citation>
    <scope>NUCLEOTIDE SEQUENCE [LARGE SCALE GENOMIC DNA]</scope>
    <source>
        <strain evidence="3">DSM 42108</strain>
    </source>
</reference>
<dbReference type="AlphaFoldDB" id="A0A7W3T852"/>
<feature type="region of interest" description="Disordered" evidence="1">
    <location>
        <begin position="188"/>
        <end position="212"/>
    </location>
</feature>
<organism evidence="2 3">
    <name type="scientific">Streptomyces calidiresistens</name>
    <dbReference type="NCBI Taxonomy" id="1485586"/>
    <lineage>
        <taxon>Bacteria</taxon>
        <taxon>Bacillati</taxon>
        <taxon>Actinomycetota</taxon>
        <taxon>Actinomycetes</taxon>
        <taxon>Kitasatosporales</taxon>
        <taxon>Streptomycetaceae</taxon>
        <taxon>Streptomyces</taxon>
    </lineage>
</organism>
<proteinExistence type="predicted"/>
<comment type="caution">
    <text evidence="2">The sequence shown here is derived from an EMBL/GenBank/DDBJ whole genome shotgun (WGS) entry which is preliminary data.</text>
</comment>